<dbReference type="InterPro" id="IPR036877">
    <property type="entry name" value="SUI1_dom_sf"/>
</dbReference>
<evidence type="ECO:0000313" key="5">
    <source>
        <dbReference type="EMBL" id="HJF72282.1"/>
    </source>
</evidence>
<dbReference type="InterPro" id="IPR001950">
    <property type="entry name" value="SUI1"/>
</dbReference>
<evidence type="ECO:0000313" key="9">
    <source>
        <dbReference type="Proteomes" id="UP000654720"/>
    </source>
</evidence>
<keyword evidence="7" id="KW-0396">Initiation factor</keyword>
<dbReference type="PANTHER" id="PTHR12789">
    <property type="entry name" value="DENSITY-REGULATED PROTEIN HOMOLOG"/>
    <property type="match status" value="1"/>
</dbReference>
<proteinExistence type="inferred from homology"/>
<reference evidence="5" key="2">
    <citation type="journal article" date="2021" name="PeerJ">
        <title>Extensive microbial diversity within the chicken gut microbiome revealed by metagenomics and culture.</title>
        <authorList>
            <person name="Gilroy R."/>
            <person name="Ravi A."/>
            <person name="Getino M."/>
            <person name="Pursley I."/>
            <person name="Horton D.L."/>
            <person name="Alikhan N.F."/>
            <person name="Baker D."/>
            <person name="Gharbi K."/>
            <person name="Hall N."/>
            <person name="Watson M."/>
            <person name="Adriaenssens E.M."/>
            <person name="Foster-Nyarko E."/>
            <person name="Jarju S."/>
            <person name="Secka A."/>
            <person name="Antonio M."/>
            <person name="Oren A."/>
            <person name="Chaudhuri R.R."/>
            <person name="La Ragione R."/>
            <person name="Hildebrand F."/>
            <person name="Pallen M.J."/>
        </authorList>
    </citation>
    <scope>NUCLEOTIDE SEQUENCE</scope>
    <source>
        <strain evidence="5">6966</strain>
    </source>
</reference>
<dbReference type="GeneID" id="93098071"/>
<dbReference type="GO" id="GO:0001731">
    <property type="term" value="P:formation of translation preinitiation complex"/>
    <property type="evidence" value="ECO:0007669"/>
    <property type="project" value="TreeGrafter"/>
</dbReference>
<sequence length="112" mass="12805">MGNKNDKKERINVVYSTNPNYQYEYNQEKEQETLAPEKQNLRVTLDSKQRKGKTVTLVQGFTGTEEDLKELAKLLKNKCGVGGSVKDGEIIIQGEVKEKVLTILRDNKYRAK</sequence>
<dbReference type="GO" id="GO:0003743">
    <property type="term" value="F:translation initiation factor activity"/>
    <property type="evidence" value="ECO:0007669"/>
    <property type="project" value="UniProtKB-KW"/>
</dbReference>
<evidence type="ECO:0000256" key="1">
    <source>
        <dbReference type="ARBA" id="ARBA00005422"/>
    </source>
</evidence>
<evidence type="ECO:0000256" key="3">
    <source>
        <dbReference type="ARBA" id="ARBA00022917"/>
    </source>
</evidence>
<evidence type="ECO:0000313" key="6">
    <source>
        <dbReference type="EMBL" id="QRO49258.1"/>
    </source>
</evidence>
<reference evidence="6 9" key="3">
    <citation type="submission" date="2021-02" db="EMBL/GenBank/DDBJ databases">
        <title>FDA dAtabase for Regulatory Grade micrObial Sequences (FDA-ARGOS): Supporting development and validation of Infectious Disease Dx tests.</title>
        <authorList>
            <person name="Carlson P."/>
            <person name="Fischbach M."/>
            <person name="Hastie J."/>
            <person name="Bilen M."/>
            <person name="Cheng A."/>
            <person name="Tallon L."/>
            <person name="Sadzewicz L."/>
            <person name="Zhao X."/>
            <person name="Boylan J."/>
            <person name="Ott S."/>
            <person name="Bowen H."/>
            <person name="Vavikolanu K."/>
            <person name="Mehta A."/>
            <person name="Aluvathingal J."/>
            <person name="Nadendla S."/>
            <person name="Yan Y."/>
            <person name="Sichtig H."/>
        </authorList>
    </citation>
    <scope>NUCLEOTIDE SEQUENCE [LARGE SCALE GENOMIC DNA]</scope>
    <source>
        <strain evidence="6 9">FDAARGOS_1229</strain>
    </source>
</reference>
<dbReference type="RefSeq" id="WP_027203026.1">
    <property type="nucleotide sequence ID" value="NZ_CAJUBB010000036.1"/>
</dbReference>
<accession>A0A412WXU3</accession>
<dbReference type="EMBL" id="DYVS01000304">
    <property type="protein sequence ID" value="HJF72282.1"/>
    <property type="molecule type" value="Genomic_DNA"/>
</dbReference>
<keyword evidence="3" id="KW-0648">Protein biosynthesis</keyword>
<comment type="similarity">
    <text evidence="1">Belongs to the SUI1 family.</text>
</comment>
<dbReference type="CDD" id="cd11567">
    <property type="entry name" value="YciH_like"/>
    <property type="match status" value="1"/>
</dbReference>
<dbReference type="PIRSF" id="PIRSF037511">
    <property type="entry name" value="Transl_init_SUI1_pro"/>
    <property type="match status" value="1"/>
</dbReference>
<keyword evidence="9" id="KW-1185">Reference proteome</keyword>
<evidence type="ECO:0000259" key="4">
    <source>
        <dbReference type="PROSITE" id="PS50296"/>
    </source>
</evidence>
<dbReference type="EMBL" id="QRZA01000021">
    <property type="protein sequence ID" value="RGV32408.1"/>
    <property type="molecule type" value="Genomic_DNA"/>
</dbReference>
<dbReference type="GO" id="GO:0003729">
    <property type="term" value="F:mRNA binding"/>
    <property type="evidence" value="ECO:0007669"/>
    <property type="project" value="TreeGrafter"/>
</dbReference>
<dbReference type="AlphaFoldDB" id="A0A412WXU3"/>
<dbReference type="PANTHER" id="PTHR12789:SF0">
    <property type="entry name" value="DENSITY-REGULATED PROTEIN"/>
    <property type="match status" value="1"/>
</dbReference>
<gene>
    <name evidence="7" type="ORF">DWW18_14055</name>
    <name evidence="6" type="ORF">I6J59_15240</name>
    <name evidence="5" type="ORF">K8V05_16155</name>
</gene>
<organism evidence="7 8">
    <name type="scientific">Butyricimonas virosa</name>
    <dbReference type="NCBI Taxonomy" id="544645"/>
    <lineage>
        <taxon>Bacteria</taxon>
        <taxon>Pseudomonadati</taxon>
        <taxon>Bacteroidota</taxon>
        <taxon>Bacteroidia</taxon>
        <taxon>Bacteroidales</taxon>
        <taxon>Odoribacteraceae</taxon>
        <taxon>Butyricimonas</taxon>
    </lineage>
</organism>
<dbReference type="Gene3D" id="3.30.780.10">
    <property type="entry name" value="SUI1-like domain"/>
    <property type="match status" value="1"/>
</dbReference>
<dbReference type="Proteomes" id="UP000742098">
    <property type="component" value="Unassembled WGS sequence"/>
</dbReference>
<dbReference type="Proteomes" id="UP000654720">
    <property type="component" value="Chromosome"/>
</dbReference>
<dbReference type="PROSITE" id="PS50296">
    <property type="entry name" value="SUI1"/>
    <property type="match status" value="1"/>
</dbReference>
<reference evidence="7 8" key="1">
    <citation type="submission" date="2018-08" db="EMBL/GenBank/DDBJ databases">
        <title>A genome reference for cultivated species of the human gut microbiota.</title>
        <authorList>
            <person name="Zou Y."/>
            <person name="Xue W."/>
            <person name="Luo G."/>
        </authorList>
    </citation>
    <scope>NUCLEOTIDE SEQUENCE [LARGE SCALE GENOMIC DNA]</scope>
    <source>
        <strain evidence="7 8">AF14-49</strain>
    </source>
</reference>
<evidence type="ECO:0000313" key="7">
    <source>
        <dbReference type="EMBL" id="RGV32408.1"/>
    </source>
</evidence>
<dbReference type="InterPro" id="IPR050318">
    <property type="entry name" value="DENR/SUI1_TIF"/>
</dbReference>
<dbReference type="EMBL" id="CP069450">
    <property type="protein sequence ID" value="QRO49258.1"/>
    <property type="molecule type" value="Genomic_DNA"/>
</dbReference>
<feature type="domain" description="SUI1" evidence="4">
    <location>
        <begin position="47"/>
        <end position="108"/>
    </location>
</feature>
<dbReference type="Proteomes" id="UP000283589">
    <property type="component" value="Unassembled WGS sequence"/>
</dbReference>
<evidence type="ECO:0000313" key="8">
    <source>
        <dbReference type="Proteomes" id="UP000283589"/>
    </source>
</evidence>
<reference evidence="5" key="4">
    <citation type="submission" date="2021-09" db="EMBL/GenBank/DDBJ databases">
        <authorList>
            <person name="Gilroy R."/>
        </authorList>
    </citation>
    <scope>NUCLEOTIDE SEQUENCE</scope>
    <source>
        <strain evidence="5">6966</strain>
    </source>
</reference>
<dbReference type="GO" id="GO:0002188">
    <property type="term" value="P:translation reinitiation"/>
    <property type="evidence" value="ECO:0007669"/>
    <property type="project" value="TreeGrafter"/>
</dbReference>
<dbReference type="Pfam" id="PF01253">
    <property type="entry name" value="SUI1"/>
    <property type="match status" value="1"/>
</dbReference>
<dbReference type="InterPro" id="IPR005872">
    <property type="entry name" value="SUI1_arc_bac"/>
</dbReference>
<evidence type="ECO:0000256" key="2">
    <source>
        <dbReference type="ARBA" id="ARBA00022845"/>
    </source>
</evidence>
<name>A0A412WXU3_9BACT</name>
<dbReference type="GO" id="GO:0006417">
    <property type="term" value="P:regulation of translation"/>
    <property type="evidence" value="ECO:0007669"/>
    <property type="project" value="UniProtKB-KW"/>
</dbReference>
<dbReference type="STRING" id="1121130.GCA_000519105_01365"/>
<protein>
    <submittedName>
        <fullName evidence="7">Translation initiation factor</fullName>
    </submittedName>
</protein>
<dbReference type="SUPFAM" id="SSF55159">
    <property type="entry name" value="eIF1-like"/>
    <property type="match status" value="1"/>
</dbReference>
<keyword evidence="2" id="KW-0810">Translation regulation</keyword>